<evidence type="ECO:0000313" key="6">
    <source>
        <dbReference type="EMBL" id="WNQ10783.1"/>
    </source>
</evidence>
<feature type="DNA-binding region" description="H-T-H motif" evidence="4">
    <location>
        <begin position="36"/>
        <end position="55"/>
    </location>
</feature>
<dbReference type="EMBL" id="CP130318">
    <property type="protein sequence ID" value="WNQ10783.1"/>
    <property type="molecule type" value="Genomic_DNA"/>
</dbReference>
<dbReference type="GO" id="GO:0000976">
    <property type="term" value="F:transcription cis-regulatory region binding"/>
    <property type="evidence" value="ECO:0007669"/>
    <property type="project" value="TreeGrafter"/>
</dbReference>
<dbReference type="Gene3D" id="1.10.357.10">
    <property type="entry name" value="Tetracycline Repressor, domain 2"/>
    <property type="match status" value="1"/>
</dbReference>
<dbReference type="InterPro" id="IPR009057">
    <property type="entry name" value="Homeodomain-like_sf"/>
</dbReference>
<dbReference type="InterPro" id="IPR001647">
    <property type="entry name" value="HTH_TetR"/>
</dbReference>
<evidence type="ECO:0000256" key="1">
    <source>
        <dbReference type="ARBA" id="ARBA00023015"/>
    </source>
</evidence>
<dbReference type="InterPro" id="IPR036271">
    <property type="entry name" value="Tet_transcr_reg_TetR-rel_C_sf"/>
</dbReference>
<keyword evidence="1" id="KW-0805">Transcription regulation</keyword>
<sequence length="195" mass="22237">MTQTNNPAERNYDERREQIKKAALKVFAGRGIAGTKISMIAAEAGISQGLTYRYFQSKEELFTLLVQEAIDEAQTAIRNVPLLPGTPLEQFKELTRNMLDDTHKHYFLLIQHAQTSEGVPEQAKRAVSRYHPQDTMDLLVPIFVKGQELGEFGEGDPRQLLFLYFSVVTGLMIQEIHVGDGYWQREVDRLIKLLT</sequence>
<keyword evidence="2 4" id="KW-0238">DNA-binding</keyword>
<gene>
    <name evidence="6" type="ORF">MJA45_24705</name>
</gene>
<dbReference type="Pfam" id="PF00440">
    <property type="entry name" value="TetR_N"/>
    <property type="match status" value="1"/>
</dbReference>
<dbReference type="AlphaFoldDB" id="A0AA96RF12"/>
<reference evidence="6 7" key="1">
    <citation type="submission" date="2022-02" db="EMBL/GenBank/DDBJ databases">
        <title>Paenibacillus sp. MBLB1776 Whole Genome Shotgun Sequencing.</title>
        <authorList>
            <person name="Hwang C.Y."/>
            <person name="Cho E.-S."/>
            <person name="Seo M.-J."/>
        </authorList>
    </citation>
    <scope>NUCLEOTIDE SEQUENCE [LARGE SCALE GENOMIC DNA]</scope>
    <source>
        <strain evidence="6 7">MBLB1776</strain>
    </source>
</reference>
<evidence type="ECO:0000259" key="5">
    <source>
        <dbReference type="PROSITE" id="PS50977"/>
    </source>
</evidence>
<dbReference type="KEGG" id="paun:MJA45_24705"/>
<dbReference type="SUPFAM" id="SSF46689">
    <property type="entry name" value="Homeodomain-like"/>
    <property type="match status" value="1"/>
</dbReference>
<dbReference type="SUPFAM" id="SSF48498">
    <property type="entry name" value="Tetracyclin repressor-like, C-terminal domain"/>
    <property type="match status" value="1"/>
</dbReference>
<evidence type="ECO:0000256" key="3">
    <source>
        <dbReference type="ARBA" id="ARBA00023163"/>
    </source>
</evidence>
<accession>A0AA96RF12</accession>
<keyword evidence="3" id="KW-0804">Transcription</keyword>
<proteinExistence type="predicted"/>
<name>A0AA96RF12_9BACL</name>
<dbReference type="InterPro" id="IPR050109">
    <property type="entry name" value="HTH-type_TetR-like_transc_reg"/>
</dbReference>
<dbReference type="Proteomes" id="UP001305702">
    <property type="component" value="Chromosome"/>
</dbReference>
<feature type="domain" description="HTH tetR-type" evidence="5">
    <location>
        <begin position="13"/>
        <end position="73"/>
    </location>
</feature>
<dbReference type="PANTHER" id="PTHR30055">
    <property type="entry name" value="HTH-TYPE TRANSCRIPTIONAL REGULATOR RUTR"/>
    <property type="match status" value="1"/>
</dbReference>
<dbReference type="PANTHER" id="PTHR30055:SF234">
    <property type="entry name" value="HTH-TYPE TRANSCRIPTIONAL REGULATOR BETI"/>
    <property type="match status" value="1"/>
</dbReference>
<keyword evidence="7" id="KW-1185">Reference proteome</keyword>
<evidence type="ECO:0000256" key="2">
    <source>
        <dbReference type="ARBA" id="ARBA00023125"/>
    </source>
</evidence>
<dbReference type="PRINTS" id="PR00455">
    <property type="entry name" value="HTHTETR"/>
</dbReference>
<protein>
    <submittedName>
        <fullName evidence="6">TetR/AcrR family transcriptional regulator</fullName>
    </submittedName>
</protein>
<organism evidence="6 7">
    <name type="scientific">Paenibacillus aurantius</name>
    <dbReference type="NCBI Taxonomy" id="2918900"/>
    <lineage>
        <taxon>Bacteria</taxon>
        <taxon>Bacillati</taxon>
        <taxon>Bacillota</taxon>
        <taxon>Bacilli</taxon>
        <taxon>Bacillales</taxon>
        <taxon>Paenibacillaceae</taxon>
        <taxon>Paenibacillus</taxon>
    </lineage>
</organism>
<dbReference type="RefSeq" id="WP_315604558.1">
    <property type="nucleotide sequence ID" value="NZ_CP130318.1"/>
</dbReference>
<evidence type="ECO:0000256" key="4">
    <source>
        <dbReference type="PROSITE-ProRule" id="PRU00335"/>
    </source>
</evidence>
<evidence type="ECO:0000313" key="7">
    <source>
        <dbReference type="Proteomes" id="UP001305702"/>
    </source>
</evidence>
<dbReference type="GO" id="GO:0003700">
    <property type="term" value="F:DNA-binding transcription factor activity"/>
    <property type="evidence" value="ECO:0007669"/>
    <property type="project" value="TreeGrafter"/>
</dbReference>
<dbReference type="PROSITE" id="PS50977">
    <property type="entry name" value="HTH_TETR_2"/>
    <property type="match status" value="1"/>
</dbReference>